<proteinExistence type="predicted"/>
<reference evidence="5" key="1">
    <citation type="journal article" date="2014" name="Int. J. Syst. Evol. Microbiol.">
        <title>Complete genome sequence of Corynebacterium casei LMG S-19264T (=DSM 44701T), isolated from a smear-ripened cheese.</title>
        <authorList>
            <consortium name="US DOE Joint Genome Institute (JGI-PGF)"/>
            <person name="Walter F."/>
            <person name="Albersmeier A."/>
            <person name="Kalinowski J."/>
            <person name="Ruckert C."/>
        </authorList>
    </citation>
    <scope>NUCLEOTIDE SEQUENCE</scope>
    <source>
        <strain evidence="5">JCM 4518</strain>
    </source>
</reference>
<dbReference type="InterPro" id="IPR011991">
    <property type="entry name" value="ArsR-like_HTH"/>
</dbReference>
<dbReference type="RefSeq" id="WP_189980684.1">
    <property type="nucleotide sequence ID" value="NZ_BMUL01000013.1"/>
</dbReference>
<dbReference type="PANTHER" id="PTHR43132">
    <property type="entry name" value="ARSENICAL RESISTANCE OPERON REPRESSOR ARSR-RELATED"/>
    <property type="match status" value="1"/>
</dbReference>
<dbReference type="InterPro" id="IPR036388">
    <property type="entry name" value="WH-like_DNA-bd_sf"/>
</dbReference>
<keyword evidence="1" id="KW-0805">Transcription regulation</keyword>
<keyword evidence="6" id="KW-1185">Reference proteome</keyword>
<evidence type="ECO:0000256" key="1">
    <source>
        <dbReference type="ARBA" id="ARBA00023015"/>
    </source>
</evidence>
<evidence type="ECO:0000313" key="5">
    <source>
        <dbReference type="EMBL" id="GHA98337.1"/>
    </source>
</evidence>
<gene>
    <name evidence="5" type="ORF">GCM10010305_47250</name>
</gene>
<organism evidence="5 6">
    <name type="scientific">Streptomyces termitum</name>
    <dbReference type="NCBI Taxonomy" id="67368"/>
    <lineage>
        <taxon>Bacteria</taxon>
        <taxon>Bacillati</taxon>
        <taxon>Actinomycetota</taxon>
        <taxon>Actinomycetes</taxon>
        <taxon>Kitasatosporales</taxon>
        <taxon>Streptomycetaceae</taxon>
        <taxon>Streptomyces</taxon>
    </lineage>
</organism>
<protein>
    <submittedName>
        <fullName evidence="5">Transcriptional regulator</fullName>
    </submittedName>
</protein>
<reference evidence="5" key="2">
    <citation type="submission" date="2020-09" db="EMBL/GenBank/DDBJ databases">
        <authorList>
            <person name="Sun Q."/>
            <person name="Ohkuma M."/>
        </authorList>
    </citation>
    <scope>NUCLEOTIDE SEQUENCE</scope>
    <source>
        <strain evidence="5">JCM 4518</strain>
    </source>
</reference>
<evidence type="ECO:0000256" key="3">
    <source>
        <dbReference type="ARBA" id="ARBA00023163"/>
    </source>
</evidence>
<dbReference type="InterPro" id="IPR036390">
    <property type="entry name" value="WH_DNA-bd_sf"/>
</dbReference>
<dbReference type="Pfam" id="PF12840">
    <property type="entry name" value="HTH_20"/>
    <property type="match status" value="1"/>
</dbReference>
<dbReference type="Pfam" id="PF19361">
    <property type="entry name" value="DUF5937"/>
    <property type="match status" value="1"/>
</dbReference>
<evidence type="ECO:0000313" key="6">
    <source>
        <dbReference type="Proteomes" id="UP000644020"/>
    </source>
</evidence>
<dbReference type="SMART" id="SM00418">
    <property type="entry name" value="HTH_ARSR"/>
    <property type="match status" value="1"/>
</dbReference>
<dbReference type="InterPro" id="IPR001845">
    <property type="entry name" value="HTH_ArsR_DNA-bd_dom"/>
</dbReference>
<dbReference type="GO" id="GO:0003677">
    <property type="term" value="F:DNA binding"/>
    <property type="evidence" value="ECO:0007669"/>
    <property type="project" value="UniProtKB-KW"/>
</dbReference>
<comment type="caution">
    <text evidence="5">The sequence shown here is derived from an EMBL/GenBank/DDBJ whole genome shotgun (WGS) entry which is preliminary data.</text>
</comment>
<dbReference type="PANTHER" id="PTHR43132:SF6">
    <property type="entry name" value="HTH-TYPE TRANSCRIPTIONAL REPRESSOR CZRA"/>
    <property type="match status" value="1"/>
</dbReference>
<dbReference type="InterPro" id="IPR045981">
    <property type="entry name" value="DUF5937"/>
</dbReference>
<feature type="domain" description="HTH arsR-type" evidence="4">
    <location>
        <begin position="251"/>
        <end position="323"/>
    </location>
</feature>
<dbReference type="EMBL" id="BMUL01000013">
    <property type="protein sequence ID" value="GHA98337.1"/>
    <property type="molecule type" value="Genomic_DNA"/>
</dbReference>
<sequence>MLNLEFSAGDLARSRFARSPLWEVVTSVESLKDPGRHALHLAWSRETRDRLAAARVRFPLLSALVPAPAAYVPDFLTPVPETGEPTLEEELAGLLGTRADAVRADLARVGTPLAPEAAALYDDPVGGLARLADEIRAYWDTALAPHWPRMARLLDGEVLRRGRLIARGGTEALFADLHPSVTWHDGVLRIAHPGYEARRTLDGGQGLVLVPSVFVWPGVFSQSRPPAQPGLVYPARGIGTLWERGRAPVPEAVAGVVGRSRARLLAELGTPASTTELAERTGMPAPTVSHHLTALRAAGLAVSHRTGRSVLYLRTTLAEQLLAGPASP</sequence>
<dbReference type="InterPro" id="IPR051011">
    <property type="entry name" value="Metal_resp_trans_reg"/>
</dbReference>
<accession>A0A918T5N5</accession>
<dbReference type="Proteomes" id="UP000644020">
    <property type="component" value="Unassembled WGS sequence"/>
</dbReference>
<name>A0A918T5N5_9ACTN</name>
<dbReference type="AlphaFoldDB" id="A0A918T5N5"/>
<keyword evidence="3" id="KW-0804">Transcription</keyword>
<dbReference type="Gene3D" id="1.10.10.10">
    <property type="entry name" value="Winged helix-like DNA-binding domain superfamily/Winged helix DNA-binding domain"/>
    <property type="match status" value="1"/>
</dbReference>
<dbReference type="SUPFAM" id="SSF46785">
    <property type="entry name" value="Winged helix' DNA-binding domain"/>
    <property type="match status" value="1"/>
</dbReference>
<keyword evidence="2" id="KW-0238">DNA-binding</keyword>
<dbReference type="GO" id="GO:0003700">
    <property type="term" value="F:DNA-binding transcription factor activity"/>
    <property type="evidence" value="ECO:0007669"/>
    <property type="project" value="InterPro"/>
</dbReference>
<evidence type="ECO:0000259" key="4">
    <source>
        <dbReference type="SMART" id="SM00418"/>
    </source>
</evidence>
<evidence type="ECO:0000256" key="2">
    <source>
        <dbReference type="ARBA" id="ARBA00023125"/>
    </source>
</evidence>
<dbReference type="CDD" id="cd00090">
    <property type="entry name" value="HTH_ARSR"/>
    <property type="match status" value="1"/>
</dbReference>